<accession>A0ABW6NPS0</accession>
<reference evidence="2 3" key="1">
    <citation type="submission" date="2024-10" db="EMBL/GenBank/DDBJ databases">
        <title>The Natural Products Discovery Center: Release of the First 8490 Sequenced Strains for Exploring Actinobacteria Biosynthetic Diversity.</title>
        <authorList>
            <person name="Kalkreuter E."/>
            <person name="Kautsar S.A."/>
            <person name="Yang D."/>
            <person name="Bader C.D."/>
            <person name="Teijaro C.N."/>
            <person name="Fluegel L."/>
            <person name="Davis C.M."/>
            <person name="Simpson J.R."/>
            <person name="Lauterbach L."/>
            <person name="Steele A.D."/>
            <person name="Gui C."/>
            <person name="Meng S."/>
            <person name="Li G."/>
            <person name="Viehrig K."/>
            <person name="Ye F."/>
            <person name="Su P."/>
            <person name="Kiefer A.F."/>
            <person name="Nichols A."/>
            <person name="Cepeda A.J."/>
            <person name="Yan W."/>
            <person name="Fan B."/>
            <person name="Jiang Y."/>
            <person name="Adhikari A."/>
            <person name="Zheng C.-J."/>
            <person name="Schuster L."/>
            <person name="Cowan T.M."/>
            <person name="Smanski M.J."/>
            <person name="Chevrette M.G."/>
            <person name="De Carvalho L.P.S."/>
            <person name="Shen B."/>
        </authorList>
    </citation>
    <scope>NUCLEOTIDE SEQUENCE [LARGE SCALE GENOMIC DNA]</scope>
    <source>
        <strain evidence="2 3">NPDC004550</strain>
    </source>
</reference>
<comment type="caution">
    <text evidence="2">The sequence shown here is derived from an EMBL/GenBank/DDBJ whole genome shotgun (WGS) entry which is preliminary data.</text>
</comment>
<proteinExistence type="predicted"/>
<gene>
    <name evidence="2" type="ORF">ACFYTH_27640</name>
</gene>
<keyword evidence="3" id="KW-1185">Reference proteome</keyword>
<sequence>MIKEFSEKETFLFSMRRAPPPPRRERQDGVCICEVCKFASVLRSSFGVVRSVTALEDEYVSRRRVQAGVTLTGFVIAAALSAACLIAAALSFTAGGHGSDETRAAAAVSPTTTVAPVAAETPAQPTVTGVTSSASDEPLVLNKGADQKHEGESVAVGDCVAAVVAKPDAGAPVQKTACASTDSRYKVTAKAVAGAHCPADADRSVAETLPGGATDTLCLDFNWVTGACMNIADGSPTPVDCATAAPGRVRVVEIKNNTTDVNSCSDGDRGFVYNERRFVVCVTHY</sequence>
<evidence type="ECO:0000313" key="3">
    <source>
        <dbReference type="Proteomes" id="UP001601521"/>
    </source>
</evidence>
<evidence type="ECO:0000256" key="1">
    <source>
        <dbReference type="SAM" id="Phobius"/>
    </source>
</evidence>
<dbReference type="RefSeq" id="WP_387254225.1">
    <property type="nucleotide sequence ID" value="NZ_JBIALX010000013.1"/>
</dbReference>
<dbReference type="EMBL" id="JBIALX010000013">
    <property type="protein sequence ID" value="MFF0457149.1"/>
    <property type="molecule type" value="Genomic_DNA"/>
</dbReference>
<evidence type="ECO:0000313" key="2">
    <source>
        <dbReference type="EMBL" id="MFF0457149.1"/>
    </source>
</evidence>
<keyword evidence="1" id="KW-1133">Transmembrane helix</keyword>
<keyword evidence="1" id="KW-0812">Transmembrane</keyword>
<dbReference type="Proteomes" id="UP001601521">
    <property type="component" value="Unassembled WGS sequence"/>
</dbReference>
<keyword evidence="1" id="KW-0472">Membrane</keyword>
<organism evidence="2 3">
    <name type="scientific">Nocardia africana</name>
    <dbReference type="NCBI Taxonomy" id="134964"/>
    <lineage>
        <taxon>Bacteria</taxon>
        <taxon>Bacillati</taxon>
        <taxon>Actinomycetota</taxon>
        <taxon>Actinomycetes</taxon>
        <taxon>Mycobacteriales</taxon>
        <taxon>Nocardiaceae</taxon>
        <taxon>Nocardia</taxon>
    </lineage>
</organism>
<protein>
    <submittedName>
        <fullName evidence="2">Uncharacterized protein</fullName>
    </submittedName>
</protein>
<name>A0ABW6NPS0_9NOCA</name>
<feature type="transmembrane region" description="Helical" evidence="1">
    <location>
        <begin position="71"/>
        <end position="92"/>
    </location>
</feature>